<dbReference type="PANTHER" id="PTHR43767">
    <property type="entry name" value="LONG-CHAIN-FATTY-ACID--COA LIGASE"/>
    <property type="match status" value="1"/>
</dbReference>
<evidence type="ECO:0000259" key="7">
    <source>
        <dbReference type="Pfam" id="PF13193"/>
    </source>
</evidence>
<name>A0A2V4MMP3_9RHOB</name>
<evidence type="ECO:0000256" key="2">
    <source>
        <dbReference type="ARBA" id="ARBA00022598"/>
    </source>
</evidence>
<dbReference type="InterPro" id="IPR050237">
    <property type="entry name" value="ATP-dep_AMP-bd_enzyme"/>
</dbReference>
<dbReference type="InterPro" id="IPR025110">
    <property type="entry name" value="AMP-bd_C"/>
</dbReference>
<dbReference type="EMBL" id="QFVT01000004">
    <property type="protein sequence ID" value="PYC47975.1"/>
    <property type="molecule type" value="Genomic_DNA"/>
</dbReference>
<organism evidence="8 9">
    <name type="scientific">Litorivita pollutaquae</name>
    <dbReference type="NCBI Taxonomy" id="2200892"/>
    <lineage>
        <taxon>Bacteria</taxon>
        <taxon>Pseudomonadati</taxon>
        <taxon>Pseudomonadota</taxon>
        <taxon>Alphaproteobacteria</taxon>
        <taxon>Rhodobacterales</taxon>
        <taxon>Paracoccaceae</taxon>
        <taxon>Litorivita</taxon>
    </lineage>
</organism>
<evidence type="ECO:0000256" key="3">
    <source>
        <dbReference type="ARBA" id="ARBA00051915"/>
    </source>
</evidence>
<dbReference type="InterPro" id="IPR042099">
    <property type="entry name" value="ANL_N_sf"/>
</dbReference>
<keyword evidence="9" id="KW-1185">Reference proteome</keyword>
<dbReference type="PRINTS" id="PR00154">
    <property type="entry name" value="AMPBINDING"/>
</dbReference>
<feature type="domain" description="AMP-binding enzyme C-terminal" evidence="7">
    <location>
        <begin position="420"/>
        <end position="495"/>
    </location>
</feature>
<evidence type="ECO:0000256" key="4">
    <source>
        <dbReference type="ARBA" id="ARBA00066616"/>
    </source>
</evidence>
<dbReference type="InterPro" id="IPR000873">
    <property type="entry name" value="AMP-dep_synth/lig_dom"/>
</dbReference>
<gene>
    <name evidence="8" type="ORF">DI396_07780</name>
</gene>
<dbReference type="AlphaFoldDB" id="A0A2V4MMP3"/>
<dbReference type="Pfam" id="PF13193">
    <property type="entry name" value="AMP-binding_C"/>
    <property type="match status" value="1"/>
</dbReference>
<dbReference type="OrthoDB" id="9803968at2"/>
<comment type="caution">
    <text evidence="8">The sequence shown here is derived from an EMBL/GenBank/DDBJ whole genome shotgun (WGS) entry which is preliminary data.</text>
</comment>
<dbReference type="Gene3D" id="3.30.300.30">
    <property type="match status" value="1"/>
</dbReference>
<dbReference type="InterPro" id="IPR020459">
    <property type="entry name" value="AMP-binding"/>
</dbReference>
<sequence length="508" mass="54808">MNIASWLYQTALACPETPAIRFGTRLHATYGGFASRSIGMAQYLADVLKIKKGDRVAVFMHNCPEYLEALHAALWIGAIVVPINYKLHPREAAWIISDSGAKAVITETGAVYPDADDLEGGCIECGIGESGLVEAATQGATVTPPVETADDDVAWLFYTSGTTGRPKGVMVTHGNIVAMSLAYAMDVDAVSAEDNSLYAAPMSHGAGLYHFPIVRAGGCHIIPPSCGFDAAEIAGLAQELGNLVFFAAPTMVKRQIAHAAETGYNGEGIKTIIYGGGPMYLADIEEALSRFGSRFVQIYGQGESPMTITVLPRKLVADTTHPNADARRVSVGFAQVGVKVRIVDENMREVPRGEVGEIALAGDTLMKGYWRNPEATAAAIVDGWLRTGDLGSMDPDGFVTLTDRSKDVIISGGTNIYPREVEETLLAHDQVFEVSVIGKPSPEWGEDVIAFVVLREGSSCDTAELDRWCKQRMASFKKPKQYHFVQDLPKNSYGKVLKTTLRERVAQD</sequence>
<comment type="similarity">
    <text evidence="1">Belongs to the ATP-dependent AMP-binding enzyme family.</text>
</comment>
<proteinExistence type="inferred from homology"/>
<evidence type="ECO:0000256" key="5">
    <source>
        <dbReference type="ARBA" id="ARBA00067668"/>
    </source>
</evidence>
<keyword evidence="2" id="KW-0436">Ligase</keyword>
<dbReference type="Pfam" id="PF00501">
    <property type="entry name" value="AMP-binding"/>
    <property type="match status" value="1"/>
</dbReference>
<dbReference type="PROSITE" id="PS00455">
    <property type="entry name" value="AMP_BINDING"/>
    <property type="match status" value="1"/>
</dbReference>
<dbReference type="PANTHER" id="PTHR43767:SF7">
    <property type="entry name" value="MEDIUM_LONG-CHAIN-FATTY-ACID--COA LIGASE FADD8"/>
    <property type="match status" value="1"/>
</dbReference>
<protein>
    <recommendedName>
        <fullName evidence="5">3-methylmercaptopropionyl-CoA ligase</fullName>
        <ecNumber evidence="4">6.2.1.44</ecNumber>
    </recommendedName>
</protein>
<reference evidence="8 9" key="1">
    <citation type="submission" date="2018-05" db="EMBL/GenBank/DDBJ databases">
        <title>Oceanovita maritima gen. nov., sp. nov., a marine bacterium in the family Rhodobacteraceae isolated from surface seawater of Lundu port Xiamen, China.</title>
        <authorList>
            <person name="Hetharua B.H."/>
            <person name="Min D."/>
            <person name="Liao H."/>
            <person name="Tian Y."/>
        </authorList>
    </citation>
    <scope>NUCLEOTIDE SEQUENCE [LARGE SCALE GENOMIC DNA]</scope>
    <source>
        <strain evidence="8 9">FSX-11</strain>
    </source>
</reference>
<dbReference type="InterPro" id="IPR045851">
    <property type="entry name" value="AMP-bd_C_sf"/>
</dbReference>
<evidence type="ECO:0000259" key="6">
    <source>
        <dbReference type="Pfam" id="PF00501"/>
    </source>
</evidence>
<dbReference type="RefSeq" id="WP_110795625.1">
    <property type="nucleotide sequence ID" value="NZ_KZ826483.1"/>
</dbReference>
<feature type="domain" description="AMP-dependent synthetase/ligase" evidence="6">
    <location>
        <begin position="10"/>
        <end position="370"/>
    </location>
</feature>
<evidence type="ECO:0000313" key="8">
    <source>
        <dbReference type="EMBL" id="PYC47975.1"/>
    </source>
</evidence>
<dbReference type="FunFam" id="3.30.300.30:FF:000008">
    <property type="entry name" value="2,3-dihydroxybenzoate-AMP ligase"/>
    <property type="match status" value="1"/>
</dbReference>
<evidence type="ECO:0000256" key="1">
    <source>
        <dbReference type="ARBA" id="ARBA00006432"/>
    </source>
</evidence>
<dbReference type="Gene3D" id="3.40.50.12780">
    <property type="entry name" value="N-terminal domain of ligase-like"/>
    <property type="match status" value="1"/>
</dbReference>
<evidence type="ECO:0000313" key="9">
    <source>
        <dbReference type="Proteomes" id="UP000248012"/>
    </source>
</evidence>
<dbReference type="SUPFAM" id="SSF56801">
    <property type="entry name" value="Acetyl-CoA synthetase-like"/>
    <property type="match status" value="1"/>
</dbReference>
<dbReference type="GO" id="GO:0016877">
    <property type="term" value="F:ligase activity, forming carbon-sulfur bonds"/>
    <property type="evidence" value="ECO:0007669"/>
    <property type="project" value="UniProtKB-ARBA"/>
</dbReference>
<dbReference type="Proteomes" id="UP000248012">
    <property type="component" value="Unassembled WGS sequence"/>
</dbReference>
<dbReference type="InterPro" id="IPR020845">
    <property type="entry name" value="AMP-binding_CS"/>
</dbReference>
<comment type="catalytic activity">
    <reaction evidence="3">
        <text>3-(methylsulfanyl)propanoate + ATP + CoA = 3-(methylsulfanyl)propanoyl-CoA + AMP + diphosphate</text>
        <dbReference type="Rhea" id="RHEA:43052"/>
        <dbReference type="ChEBI" id="CHEBI:30616"/>
        <dbReference type="ChEBI" id="CHEBI:33019"/>
        <dbReference type="ChEBI" id="CHEBI:49016"/>
        <dbReference type="ChEBI" id="CHEBI:57287"/>
        <dbReference type="ChEBI" id="CHEBI:82815"/>
        <dbReference type="ChEBI" id="CHEBI:456215"/>
        <dbReference type="EC" id="6.2.1.44"/>
    </reaction>
    <physiologicalReaction direction="left-to-right" evidence="3">
        <dbReference type="Rhea" id="RHEA:43053"/>
    </physiologicalReaction>
</comment>
<accession>A0A2V4MMP3</accession>
<dbReference type="EC" id="6.2.1.44" evidence="4"/>